<dbReference type="Gene3D" id="1.20.5.110">
    <property type="match status" value="1"/>
</dbReference>
<dbReference type="GO" id="GO:0031201">
    <property type="term" value="C:SNARE complex"/>
    <property type="evidence" value="ECO:0007669"/>
    <property type="project" value="TreeGrafter"/>
</dbReference>
<proteinExistence type="inferred from homology"/>
<keyword evidence="11" id="KW-1185">Reference proteome</keyword>
<evidence type="ECO:0000256" key="2">
    <source>
        <dbReference type="ARBA" id="ARBA00009063"/>
    </source>
</evidence>
<evidence type="ECO:0000259" key="9">
    <source>
        <dbReference type="PROSITE" id="PS50192"/>
    </source>
</evidence>
<dbReference type="Proteomes" id="UP000277928">
    <property type="component" value="Unassembled WGS sequence"/>
</dbReference>
<keyword evidence="7 8" id="KW-0472">Membrane</keyword>
<dbReference type="GO" id="GO:0006836">
    <property type="term" value="P:neurotransmitter transport"/>
    <property type="evidence" value="ECO:0007669"/>
    <property type="project" value="UniProtKB-KW"/>
</dbReference>
<protein>
    <recommendedName>
        <fullName evidence="9">t-SNARE coiled-coil homology domain-containing protein</fullName>
    </recommendedName>
</protein>
<dbReference type="GO" id="GO:0005886">
    <property type="term" value="C:plasma membrane"/>
    <property type="evidence" value="ECO:0007669"/>
    <property type="project" value="TreeGrafter"/>
</dbReference>
<evidence type="ECO:0000256" key="8">
    <source>
        <dbReference type="SAM" id="Phobius"/>
    </source>
</evidence>
<evidence type="ECO:0000313" key="11">
    <source>
        <dbReference type="Proteomes" id="UP000277928"/>
    </source>
</evidence>
<dbReference type="GO" id="GO:0006906">
    <property type="term" value="P:vesicle fusion"/>
    <property type="evidence" value="ECO:0007669"/>
    <property type="project" value="TreeGrafter"/>
</dbReference>
<organism evidence="10 11">
    <name type="scientific">Litomosoides sigmodontis</name>
    <name type="common">Filarial nematode worm</name>
    <dbReference type="NCBI Taxonomy" id="42156"/>
    <lineage>
        <taxon>Eukaryota</taxon>
        <taxon>Metazoa</taxon>
        <taxon>Ecdysozoa</taxon>
        <taxon>Nematoda</taxon>
        <taxon>Chromadorea</taxon>
        <taxon>Rhabditida</taxon>
        <taxon>Spirurina</taxon>
        <taxon>Spiruromorpha</taxon>
        <taxon>Filarioidea</taxon>
        <taxon>Onchocercidae</taxon>
        <taxon>Litomosoides</taxon>
    </lineage>
</organism>
<dbReference type="AlphaFoldDB" id="A0A3P6RWD3"/>
<keyword evidence="3" id="KW-0813">Transport</keyword>
<dbReference type="PANTHER" id="PTHR19957:SF424">
    <property type="entry name" value="SYNTAXIN-1A"/>
    <property type="match status" value="1"/>
</dbReference>
<feature type="transmembrane region" description="Helical" evidence="8">
    <location>
        <begin position="271"/>
        <end position="292"/>
    </location>
</feature>
<dbReference type="PROSITE" id="PS50192">
    <property type="entry name" value="T_SNARE"/>
    <property type="match status" value="1"/>
</dbReference>
<dbReference type="CDD" id="cd15848">
    <property type="entry name" value="SNARE_syntaxin1-like"/>
    <property type="match status" value="1"/>
</dbReference>
<dbReference type="SMART" id="SM00503">
    <property type="entry name" value="SynN"/>
    <property type="match status" value="1"/>
</dbReference>
<keyword evidence="6 8" id="KW-1133">Transmembrane helix</keyword>
<evidence type="ECO:0000256" key="5">
    <source>
        <dbReference type="ARBA" id="ARBA00022775"/>
    </source>
</evidence>
<dbReference type="GO" id="GO:0012505">
    <property type="term" value="C:endomembrane system"/>
    <property type="evidence" value="ECO:0007669"/>
    <property type="project" value="TreeGrafter"/>
</dbReference>
<dbReference type="SUPFAM" id="SSF47661">
    <property type="entry name" value="t-snare proteins"/>
    <property type="match status" value="1"/>
</dbReference>
<name>A0A3P6RWD3_LITSI</name>
<dbReference type="GO" id="GO:0006887">
    <property type="term" value="P:exocytosis"/>
    <property type="evidence" value="ECO:0007669"/>
    <property type="project" value="TreeGrafter"/>
</dbReference>
<dbReference type="InterPro" id="IPR010989">
    <property type="entry name" value="SNARE"/>
</dbReference>
<evidence type="ECO:0000256" key="4">
    <source>
        <dbReference type="ARBA" id="ARBA00022692"/>
    </source>
</evidence>
<dbReference type="GO" id="GO:0000149">
    <property type="term" value="F:SNARE binding"/>
    <property type="evidence" value="ECO:0007669"/>
    <property type="project" value="TreeGrafter"/>
</dbReference>
<evidence type="ECO:0000256" key="7">
    <source>
        <dbReference type="ARBA" id="ARBA00023136"/>
    </source>
</evidence>
<comment type="similarity">
    <text evidence="2">Belongs to the syntaxin family.</text>
</comment>
<dbReference type="Pfam" id="PF00804">
    <property type="entry name" value="Syntaxin"/>
    <property type="match status" value="1"/>
</dbReference>
<dbReference type="InterPro" id="IPR000727">
    <property type="entry name" value="T_SNARE_dom"/>
</dbReference>
<dbReference type="STRING" id="42156.A0A3P6RWD3"/>
<reference evidence="10 11" key="1">
    <citation type="submission" date="2018-08" db="EMBL/GenBank/DDBJ databases">
        <authorList>
            <person name="Laetsch R D."/>
            <person name="Stevens L."/>
            <person name="Kumar S."/>
            <person name="Blaxter L. M."/>
        </authorList>
    </citation>
    <scope>NUCLEOTIDE SEQUENCE [LARGE SCALE GENOMIC DNA]</scope>
</reference>
<dbReference type="SMART" id="SM00397">
    <property type="entry name" value="t_SNARE"/>
    <property type="match status" value="1"/>
</dbReference>
<dbReference type="InterPro" id="IPR045242">
    <property type="entry name" value="Syntaxin"/>
</dbReference>
<accession>A0A3P6RWD3</accession>
<evidence type="ECO:0000256" key="3">
    <source>
        <dbReference type="ARBA" id="ARBA00022448"/>
    </source>
</evidence>
<dbReference type="EMBL" id="UYRX01000004">
    <property type="protein sequence ID" value="VDK67782.1"/>
    <property type="molecule type" value="Genomic_DNA"/>
</dbReference>
<sequence>MVKDRSSEFRRRADQFLTDDNAFIAINVEPNITFSRGSSFFAEIDEIRNVMRKLSDDVASMQMQLRSILAQTIVDNNEKEKLDECMAGIKHRSALLRKHLFAMKQNAKKMGREQIIGIGERIKHYHIEALSKKLSDLLEVFHGAQLDYRAQVAKRIKRQLDIAGECITEEEVNKMIDSESPEIFNRHVRSSQLKSAFADANLRHNEILCLEASIKELNDLYSDMNFLVHTQGETVNRIDRNASNAFNYVTAGSGQARIAAQYQQAVMHKKLYYGIGCLTVIGFILIILIIYFSSK</sequence>
<dbReference type="GO" id="GO:0048278">
    <property type="term" value="P:vesicle docking"/>
    <property type="evidence" value="ECO:0007669"/>
    <property type="project" value="TreeGrafter"/>
</dbReference>
<gene>
    <name evidence="10" type="ORF">NLS_LOCUS175</name>
</gene>
<dbReference type="OrthoDB" id="10255013at2759"/>
<evidence type="ECO:0000256" key="1">
    <source>
        <dbReference type="ARBA" id="ARBA00004211"/>
    </source>
</evidence>
<comment type="subcellular location">
    <subcellularLocation>
        <location evidence="1">Membrane</location>
        <topology evidence="1">Single-pass type IV membrane protein</topology>
    </subcellularLocation>
</comment>
<dbReference type="OMA" id="CHIEAMI"/>
<dbReference type="GO" id="GO:0005484">
    <property type="term" value="F:SNAP receptor activity"/>
    <property type="evidence" value="ECO:0007669"/>
    <property type="project" value="TreeGrafter"/>
</dbReference>
<feature type="domain" description="T-SNARE coiled-coil homology" evidence="9">
    <location>
        <begin position="197"/>
        <end position="259"/>
    </location>
</feature>
<dbReference type="InterPro" id="IPR006011">
    <property type="entry name" value="Syntaxin_N"/>
</dbReference>
<keyword evidence="4 8" id="KW-0812">Transmembrane</keyword>
<dbReference type="PANTHER" id="PTHR19957">
    <property type="entry name" value="SYNTAXIN"/>
    <property type="match status" value="1"/>
</dbReference>
<dbReference type="Gene3D" id="1.20.58.70">
    <property type="match status" value="1"/>
</dbReference>
<dbReference type="GO" id="GO:0006886">
    <property type="term" value="P:intracellular protein transport"/>
    <property type="evidence" value="ECO:0007669"/>
    <property type="project" value="TreeGrafter"/>
</dbReference>
<evidence type="ECO:0000313" key="10">
    <source>
        <dbReference type="EMBL" id="VDK67782.1"/>
    </source>
</evidence>
<evidence type="ECO:0000256" key="6">
    <source>
        <dbReference type="ARBA" id="ARBA00022989"/>
    </source>
</evidence>
<keyword evidence="5" id="KW-0532">Neurotransmitter transport</keyword>